<dbReference type="Gene3D" id="1.20.140.160">
    <property type="match status" value="1"/>
</dbReference>
<dbReference type="InterPro" id="IPR014284">
    <property type="entry name" value="RNA_pol_sigma-70_dom"/>
</dbReference>
<dbReference type="GO" id="GO:0016987">
    <property type="term" value="F:sigma factor activity"/>
    <property type="evidence" value="ECO:0007669"/>
    <property type="project" value="UniProtKB-KW"/>
</dbReference>
<keyword evidence="4" id="KW-0804">Transcription</keyword>
<dbReference type="SUPFAM" id="SSF88659">
    <property type="entry name" value="Sigma3 and sigma4 domains of RNA polymerase sigma factors"/>
    <property type="match status" value="2"/>
</dbReference>
<dbReference type="GO" id="GO:0003677">
    <property type="term" value="F:DNA binding"/>
    <property type="evidence" value="ECO:0007669"/>
    <property type="project" value="UniProtKB-KW"/>
</dbReference>
<dbReference type="InterPro" id="IPR007627">
    <property type="entry name" value="RNA_pol_sigma70_r2"/>
</dbReference>
<dbReference type="PANTHER" id="PTHR30385">
    <property type="entry name" value="SIGMA FACTOR F FLAGELLAR"/>
    <property type="match status" value="1"/>
</dbReference>
<dbReference type="RefSeq" id="WP_367408425.1">
    <property type="nucleotide sequence ID" value="NZ_JARNBH010000042.1"/>
</dbReference>
<sequence>MEHLDQFPEHIQNNLLTDRSFYSMDVTHNINLAKNDEDYLGDVLVANERLIWHSVHKYISNPDHIVRNHCIEKDDILQLGRLGFIKSVRAFDTTRGVKFSSFAVTAIVREVRCFLRDSASIIRPTRTANELINKIKRLELDMGYAPSIEDLSVLLDESEEKIIKAMQIGQSVKYLDEPISSVQSQELTLLDTMESGVGIEEDIIDKLFVDSIIDSVRLKLSEKELSVLQHRIGGYNQTQAAKKENISQMRVSRIMKKVAKLLEEEV</sequence>
<keyword evidence="7" id="KW-1185">Reference proteome</keyword>
<dbReference type="EMBL" id="JARNBH010000042">
    <property type="protein sequence ID" value="MEC0276884.1"/>
    <property type="molecule type" value="Genomic_DNA"/>
</dbReference>
<evidence type="ECO:0000313" key="6">
    <source>
        <dbReference type="EMBL" id="MEC0276884.1"/>
    </source>
</evidence>
<evidence type="ECO:0000256" key="2">
    <source>
        <dbReference type="ARBA" id="ARBA00023082"/>
    </source>
</evidence>
<evidence type="ECO:0000256" key="3">
    <source>
        <dbReference type="ARBA" id="ARBA00023125"/>
    </source>
</evidence>
<name>A0AAW9NGQ0_9BACI</name>
<keyword evidence="2" id="KW-0731">Sigma factor</keyword>
<reference evidence="6 7" key="1">
    <citation type="submission" date="2023-03" db="EMBL/GenBank/DDBJ databases">
        <title>Bacillus Genome Sequencing.</title>
        <authorList>
            <person name="Dunlap C."/>
        </authorList>
    </citation>
    <scope>NUCLEOTIDE SEQUENCE [LARGE SCALE GENOMIC DNA]</scope>
    <source>
        <strain evidence="6 7">B-41290</strain>
    </source>
</reference>
<dbReference type="AlphaFoldDB" id="A0AAW9NGQ0"/>
<comment type="caution">
    <text evidence="6">The sequence shown here is derived from an EMBL/GenBank/DDBJ whole genome shotgun (WGS) entry which is preliminary data.</text>
</comment>
<dbReference type="SUPFAM" id="SSF88946">
    <property type="entry name" value="Sigma2 domain of RNA polymerase sigma factors"/>
    <property type="match status" value="1"/>
</dbReference>
<evidence type="ECO:0000256" key="1">
    <source>
        <dbReference type="ARBA" id="ARBA00023015"/>
    </source>
</evidence>
<keyword evidence="3" id="KW-0238">DNA-binding</keyword>
<evidence type="ECO:0000256" key="4">
    <source>
        <dbReference type="ARBA" id="ARBA00023163"/>
    </source>
</evidence>
<dbReference type="Proteomes" id="UP001307168">
    <property type="component" value="Unassembled WGS sequence"/>
</dbReference>
<dbReference type="Gene3D" id="1.20.120.1810">
    <property type="match status" value="1"/>
</dbReference>
<accession>A0AAW9NGQ0</accession>
<organism evidence="6 7">
    <name type="scientific">Peribacillus castrilensis</name>
    <dbReference type="NCBI Taxonomy" id="2897690"/>
    <lineage>
        <taxon>Bacteria</taxon>
        <taxon>Bacillati</taxon>
        <taxon>Bacillota</taxon>
        <taxon>Bacilli</taxon>
        <taxon>Bacillales</taxon>
        <taxon>Bacillaceae</taxon>
        <taxon>Peribacillus</taxon>
    </lineage>
</organism>
<evidence type="ECO:0000313" key="7">
    <source>
        <dbReference type="Proteomes" id="UP001307168"/>
    </source>
</evidence>
<gene>
    <name evidence="6" type="ORF">P4706_28240</name>
</gene>
<dbReference type="PANTHER" id="PTHR30385:SF4">
    <property type="entry name" value="RNA POLYMERASE SIGMA-E FACTOR"/>
    <property type="match status" value="1"/>
</dbReference>
<dbReference type="Pfam" id="PF04542">
    <property type="entry name" value="Sigma70_r2"/>
    <property type="match status" value="1"/>
</dbReference>
<dbReference type="GO" id="GO:0006352">
    <property type="term" value="P:DNA-templated transcription initiation"/>
    <property type="evidence" value="ECO:0007669"/>
    <property type="project" value="InterPro"/>
</dbReference>
<dbReference type="InterPro" id="IPR013324">
    <property type="entry name" value="RNA_pol_sigma_r3/r4-like"/>
</dbReference>
<dbReference type="InterPro" id="IPR013325">
    <property type="entry name" value="RNA_pol_sigma_r2"/>
</dbReference>
<keyword evidence="1" id="KW-0805">Transcription regulation</keyword>
<proteinExistence type="predicted"/>
<dbReference type="NCBIfam" id="TIGR02937">
    <property type="entry name" value="sigma70-ECF"/>
    <property type="match status" value="1"/>
</dbReference>
<protein>
    <submittedName>
        <fullName evidence="6">Sigma-70 family RNA polymerase sigma factor</fullName>
    </submittedName>
</protein>
<evidence type="ECO:0000259" key="5">
    <source>
        <dbReference type="Pfam" id="PF04542"/>
    </source>
</evidence>
<feature type="domain" description="RNA polymerase sigma-70 region 2" evidence="5">
    <location>
        <begin position="47"/>
        <end position="118"/>
    </location>
</feature>